<organism evidence="2">
    <name type="scientific">Fusarium oxysporum f. sp. vasinfectum 25433</name>
    <dbReference type="NCBI Taxonomy" id="1089449"/>
    <lineage>
        <taxon>Eukaryota</taxon>
        <taxon>Fungi</taxon>
        <taxon>Dikarya</taxon>
        <taxon>Ascomycota</taxon>
        <taxon>Pezizomycotina</taxon>
        <taxon>Sordariomycetes</taxon>
        <taxon>Hypocreomycetidae</taxon>
        <taxon>Hypocreales</taxon>
        <taxon>Nectriaceae</taxon>
        <taxon>Fusarium</taxon>
        <taxon>Fusarium oxysporum species complex</taxon>
    </lineage>
</organism>
<dbReference type="Proteomes" id="UP000030701">
    <property type="component" value="Unassembled WGS sequence"/>
</dbReference>
<sequence length="142" mass="16829">MKFSQSIKLLLFPTIAMARRGNHIQQSRDDSRIPDGIAVYECSDEKQRVLERDFYNFSDLFCHWMVTNDPKPSRLLERDYISYKEMHSFSVLFNTCYIMDEDPSQDQGLCKKYLSDMLSSCRGYSVNYTDTCVRYTYKISYI</sequence>
<reference evidence="2" key="1">
    <citation type="submission" date="2011-11" db="EMBL/GenBank/DDBJ databases">
        <title>The Genome Sequence of Fusarium oxysporum Cotton.</title>
        <authorList>
            <consortium name="The Broad Institute Genome Sequencing Platform"/>
            <person name="Ma L.-J."/>
            <person name="Gale L.R."/>
            <person name="Schwartz D.C."/>
            <person name="Zhou S."/>
            <person name="Corby-Kistler H."/>
            <person name="Young S.K."/>
            <person name="Zeng Q."/>
            <person name="Gargeya S."/>
            <person name="Fitzgerald M."/>
            <person name="Haas B."/>
            <person name="Abouelleil A."/>
            <person name="Alvarado L."/>
            <person name="Arachchi H.M."/>
            <person name="Berlin A."/>
            <person name="Brown A."/>
            <person name="Chapman S.B."/>
            <person name="Chen Z."/>
            <person name="Dunbar C."/>
            <person name="Freedman E."/>
            <person name="Gearin G."/>
            <person name="Goldberg J."/>
            <person name="Griggs A."/>
            <person name="Gujja S."/>
            <person name="Heiman D."/>
            <person name="Howarth C."/>
            <person name="Larson L."/>
            <person name="Lui A."/>
            <person name="MacDonald P.J.P."/>
            <person name="Montmayeur A."/>
            <person name="Murphy C."/>
            <person name="Neiman D."/>
            <person name="Pearson M."/>
            <person name="Priest M."/>
            <person name="Roberts A."/>
            <person name="Saif S."/>
            <person name="Shea T."/>
            <person name="Shenoy N."/>
            <person name="Sisk P."/>
            <person name="Stolte C."/>
            <person name="Sykes S."/>
            <person name="Wortman J."/>
            <person name="Nusbaum C."/>
            <person name="Birren B."/>
        </authorList>
    </citation>
    <scope>NUCLEOTIDE SEQUENCE [LARGE SCALE GENOMIC DNA]</scope>
    <source>
        <strain evidence="2">25433</strain>
    </source>
</reference>
<dbReference type="EMBL" id="KK035600">
    <property type="protein sequence ID" value="EXM12391.1"/>
    <property type="molecule type" value="Genomic_DNA"/>
</dbReference>
<keyword evidence="1" id="KW-0732">Signal</keyword>
<feature type="chain" id="PRO_5004943332" evidence="1">
    <location>
        <begin position="19"/>
        <end position="142"/>
    </location>
</feature>
<proteinExistence type="predicted"/>
<gene>
    <name evidence="2" type="ORF">FOTG_19109</name>
</gene>
<dbReference type="HOGENOM" id="CLU_1815880_0_0_1"/>
<evidence type="ECO:0000256" key="1">
    <source>
        <dbReference type="SAM" id="SignalP"/>
    </source>
</evidence>
<evidence type="ECO:0000313" key="2">
    <source>
        <dbReference type="EMBL" id="EXM12391.1"/>
    </source>
</evidence>
<feature type="signal peptide" evidence="1">
    <location>
        <begin position="1"/>
        <end position="18"/>
    </location>
</feature>
<reference evidence="2" key="2">
    <citation type="submission" date="2014-03" db="EMBL/GenBank/DDBJ databases">
        <title>The Genome Annotation of Fusarium oxysporum Cotton.</title>
        <authorList>
            <consortium name="The Broad Institute Genomics Platform"/>
            <person name="Ma L.-J."/>
            <person name="Corby-Kistler H."/>
            <person name="Broz K."/>
            <person name="Gale L.R."/>
            <person name="Jonkers W."/>
            <person name="O'Donnell K."/>
            <person name="Ploetz R."/>
            <person name="Steinberg C."/>
            <person name="Schwartz D.C."/>
            <person name="VanEtten H."/>
            <person name="Zhou S."/>
            <person name="Young S.K."/>
            <person name="Zeng Q."/>
            <person name="Gargeya S."/>
            <person name="Fitzgerald M."/>
            <person name="Abouelleil A."/>
            <person name="Alvarado L."/>
            <person name="Chapman S.B."/>
            <person name="Gainer-Dewar J."/>
            <person name="Goldberg J."/>
            <person name="Griggs A."/>
            <person name="Gujja S."/>
            <person name="Hansen M."/>
            <person name="Howarth C."/>
            <person name="Imamovic A."/>
            <person name="Ireland A."/>
            <person name="Larimer J."/>
            <person name="McCowan C."/>
            <person name="Murphy C."/>
            <person name="Pearson M."/>
            <person name="Poon T.W."/>
            <person name="Priest M."/>
            <person name="Roberts A."/>
            <person name="Saif S."/>
            <person name="Shea T."/>
            <person name="Sykes S."/>
            <person name="Wortman J."/>
            <person name="Nusbaum C."/>
            <person name="Birren B."/>
        </authorList>
    </citation>
    <scope>NUCLEOTIDE SEQUENCE</scope>
    <source>
        <strain evidence="2">25433</strain>
    </source>
</reference>
<name>X0KUP4_FUSOX</name>
<protein>
    <submittedName>
        <fullName evidence="2">Uncharacterized protein</fullName>
    </submittedName>
</protein>
<dbReference type="AlphaFoldDB" id="X0KUP4"/>
<accession>X0KUP4</accession>